<dbReference type="PANTHER" id="PTHR18887:SF2">
    <property type="entry name" value="GOLGIN SUBFAMILY B MEMBER 1"/>
    <property type="match status" value="1"/>
</dbReference>
<feature type="compositionally biased region" description="Low complexity" evidence="2">
    <location>
        <begin position="124"/>
        <end position="138"/>
    </location>
</feature>
<evidence type="ECO:0000256" key="1">
    <source>
        <dbReference type="SAM" id="Coils"/>
    </source>
</evidence>
<accession>A0AAN8LYA2</accession>
<evidence type="ECO:0000256" key="2">
    <source>
        <dbReference type="SAM" id="MobiDB-lite"/>
    </source>
</evidence>
<keyword evidence="1" id="KW-0175">Coiled coil</keyword>
<keyword evidence="4" id="KW-1185">Reference proteome</keyword>
<feature type="region of interest" description="Disordered" evidence="2">
    <location>
        <begin position="119"/>
        <end position="140"/>
    </location>
</feature>
<comment type="caution">
    <text evidence="3">The sequence shown here is derived from an EMBL/GenBank/DDBJ whole genome shotgun (WGS) entry which is preliminary data.</text>
</comment>
<reference evidence="3 4" key="1">
    <citation type="submission" date="2021-04" db="EMBL/GenBank/DDBJ databases">
        <authorList>
            <person name="De Guttry C."/>
            <person name="Zahm M."/>
            <person name="Klopp C."/>
            <person name="Cabau C."/>
            <person name="Louis A."/>
            <person name="Berthelot C."/>
            <person name="Parey E."/>
            <person name="Roest Crollius H."/>
            <person name="Montfort J."/>
            <person name="Robinson-Rechavi M."/>
            <person name="Bucao C."/>
            <person name="Bouchez O."/>
            <person name="Gislard M."/>
            <person name="Lluch J."/>
            <person name="Milhes M."/>
            <person name="Lampietro C."/>
            <person name="Lopez Roques C."/>
            <person name="Donnadieu C."/>
            <person name="Braasch I."/>
            <person name="Desvignes T."/>
            <person name="Postlethwait J."/>
            <person name="Bobe J."/>
            <person name="Wedekind C."/>
            <person name="Guiguen Y."/>
        </authorList>
    </citation>
    <scope>NUCLEOTIDE SEQUENCE [LARGE SCALE GENOMIC DNA]</scope>
    <source>
        <strain evidence="3">Cs_M1</strain>
        <tissue evidence="3">Blood</tissue>
    </source>
</reference>
<feature type="coiled-coil region" evidence="1">
    <location>
        <begin position="406"/>
        <end position="461"/>
    </location>
</feature>
<proteinExistence type="predicted"/>
<gene>
    <name evidence="3" type="ORF">J4Q44_G00142390</name>
</gene>
<protein>
    <submittedName>
        <fullName evidence="3">Uncharacterized protein</fullName>
    </submittedName>
</protein>
<evidence type="ECO:0000313" key="3">
    <source>
        <dbReference type="EMBL" id="KAK6314710.1"/>
    </source>
</evidence>
<feature type="region of interest" description="Disordered" evidence="2">
    <location>
        <begin position="13"/>
        <end position="53"/>
    </location>
</feature>
<dbReference type="GO" id="GO:0005801">
    <property type="term" value="C:cis-Golgi network"/>
    <property type="evidence" value="ECO:0007669"/>
    <property type="project" value="TreeGrafter"/>
</dbReference>
<dbReference type="AlphaFoldDB" id="A0AAN8LYA2"/>
<dbReference type="Proteomes" id="UP001356427">
    <property type="component" value="Unassembled WGS sequence"/>
</dbReference>
<feature type="coiled-coil region" evidence="1">
    <location>
        <begin position="215"/>
        <end position="370"/>
    </location>
</feature>
<dbReference type="InterPro" id="IPR026202">
    <property type="entry name" value="GOLGB1"/>
</dbReference>
<name>A0AAN8LYA2_9TELE</name>
<dbReference type="GO" id="GO:0016020">
    <property type="term" value="C:membrane"/>
    <property type="evidence" value="ECO:0007669"/>
    <property type="project" value="TreeGrafter"/>
</dbReference>
<dbReference type="EMBL" id="JAGTTL010000012">
    <property type="protein sequence ID" value="KAK6314710.1"/>
    <property type="molecule type" value="Genomic_DNA"/>
</dbReference>
<dbReference type="PANTHER" id="PTHR18887">
    <property type="entry name" value="GOLGI-ASSOCIATED PROTEIN GCP360-RELATED"/>
    <property type="match status" value="1"/>
</dbReference>
<evidence type="ECO:0000313" key="4">
    <source>
        <dbReference type="Proteomes" id="UP001356427"/>
    </source>
</evidence>
<organism evidence="3 4">
    <name type="scientific">Coregonus suidteri</name>
    <dbReference type="NCBI Taxonomy" id="861788"/>
    <lineage>
        <taxon>Eukaryota</taxon>
        <taxon>Metazoa</taxon>
        <taxon>Chordata</taxon>
        <taxon>Craniata</taxon>
        <taxon>Vertebrata</taxon>
        <taxon>Euteleostomi</taxon>
        <taxon>Actinopterygii</taxon>
        <taxon>Neopterygii</taxon>
        <taxon>Teleostei</taxon>
        <taxon>Protacanthopterygii</taxon>
        <taxon>Salmoniformes</taxon>
        <taxon>Salmonidae</taxon>
        <taxon>Coregoninae</taxon>
        <taxon>Coregonus</taxon>
    </lineage>
</organism>
<sequence length="502" mass="56403">MFTRLSQGFTNVLQELSGDEPPDGAPQDMLVPQLPPGDAPWASEESGPGVEEEPLERLAHLEQLTVHLKEVVRDKDSQLATFETQLKSERETADARFTKLKLQAKAKMAALTKQIADLKGQEGATSSPDSSFTSSAPAVEEELQELRSKLRDVETSAKNLEERLQMSEQALCEKEAAHMEQVCVLQAVVSEKDERFQEQIQKHEDELLRVTVQRQNDTELALRAAQRRCEEQEEAMRSRSQVLEMLQGELNNADQQKQILTAQFRQMEQELAEAGRLREEERQQWAGWSSQAEAELVALRANLEASERDRAAQLASLEASEKDRAAQIEELTVKLEWATREREEVTNREVARLEKELAALREEHGEGQRAGEALAELLTGLRSLAGEGAEEERPVPTDPALYLGTLQALEARLERLRVEQRESQERCAQVTHTMETLQEQLDKSTAEGEEAVARIQQLEQQIGMAASESLVQYVTDPSVEKVSDAEKAQVLALEQRLLEKGQ</sequence>
<dbReference type="GO" id="GO:0005793">
    <property type="term" value="C:endoplasmic reticulum-Golgi intermediate compartment"/>
    <property type="evidence" value="ECO:0007669"/>
    <property type="project" value="TreeGrafter"/>
</dbReference>